<keyword evidence="3" id="KW-1185">Reference proteome</keyword>
<sequence length="292" mass="32892">MIRRSDQVRIESVQCISPDGLHRMAYKEWGEVDNPNVLLCVHGVTRVSDDFDALARELSSQFRVICPDVVGRGRSGWLRNPQHYQVQQYVCDMVTLLARINPPNLSFLGTSMGGLIGIGLASLPENPIQKLILNDIGPVLNISALTRIAQYIGQPMRFATFDEAAQFIRTISQTFGEHTEEEWHKFCMDVLRQDKDGMWIRHYDLKLAVSMQAVSPELAEAMQMMMWAAYDAIACPTLLLRGAESDLLLPETALQMTKRGPRAQLVEFEKVGHAPTLVHADQITVIKDFLLE</sequence>
<evidence type="ECO:0000313" key="2">
    <source>
        <dbReference type="EMBL" id="PRC92293.1"/>
    </source>
</evidence>
<evidence type="ECO:0000259" key="1">
    <source>
        <dbReference type="Pfam" id="PF12697"/>
    </source>
</evidence>
<dbReference type="InterPro" id="IPR000073">
    <property type="entry name" value="AB_hydrolase_1"/>
</dbReference>
<dbReference type="SUPFAM" id="SSF53474">
    <property type="entry name" value="alpha/beta-Hydrolases"/>
    <property type="match status" value="1"/>
</dbReference>
<dbReference type="Proteomes" id="UP000237839">
    <property type="component" value="Unassembled WGS sequence"/>
</dbReference>
<proteinExistence type="predicted"/>
<keyword evidence="2" id="KW-0378">Hydrolase</keyword>
<dbReference type="GO" id="GO:0016787">
    <property type="term" value="F:hydrolase activity"/>
    <property type="evidence" value="ECO:0007669"/>
    <property type="project" value="UniProtKB-KW"/>
</dbReference>
<evidence type="ECO:0000313" key="3">
    <source>
        <dbReference type="Proteomes" id="UP000237839"/>
    </source>
</evidence>
<dbReference type="AlphaFoldDB" id="A0A2S9GX46"/>
<dbReference type="PRINTS" id="PR00111">
    <property type="entry name" value="ABHYDROLASE"/>
</dbReference>
<dbReference type="PANTHER" id="PTHR43798:SF33">
    <property type="entry name" value="HYDROLASE, PUTATIVE (AFU_ORTHOLOGUE AFUA_2G14860)-RELATED"/>
    <property type="match status" value="1"/>
</dbReference>
<dbReference type="InterPro" id="IPR050266">
    <property type="entry name" value="AB_hydrolase_sf"/>
</dbReference>
<accession>A0A2S9GX46</accession>
<dbReference type="EMBL" id="PUGF01000014">
    <property type="protein sequence ID" value="PRC92293.1"/>
    <property type="molecule type" value="Genomic_DNA"/>
</dbReference>
<dbReference type="Gene3D" id="3.40.50.1820">
    <property type="entry name" value="alpha/beta hydrolase"/>
    <property type="match status" value="1"/>
</dbReference>
<gene>
    <name evidence="2" type="ORF">S2091_2952</name>
</gene>
<dbReference type="InterPro" id="IPR029058">
    <property type="entry name" value="AB_hydrolase_fold"/>
</dbReference>
<dbReference type="GO" id="GO:0016020">
    <property type="term" value="C:membrane"/>
    <property type="evidence" value="ECO:0007669"/>
    <property type="project" value="TreeGrafter"/>
</dbReference>
<feature type="domain" description="AB hydrolase-1" evidence="1">
    <location>
        <begin position="38"/>
        <end position="281"/>
    </location>
</feature>
<comment type="caution">
    <text evidence="2">The sequence shown here is derived from an EMBL/GenBank/DDBJ whole genome shotgun (WGS) entry which is preliminary data.</text>
</comment>
<organism evidence="2 3">
    <name type="scientific">Solimicrobium silvestre</name>
    <dbReference type="NCBI Taxonomy" id="2099400"/>
    <lineage>
        <taxon>Bacteria</taxon>
        <taxon>Pseudomonadati</taxon>
        <taxon>Pseudomonadota</taxon>
        <taxon>Betaproteobacteria</taxon>
        <taxon>Burkholderiales</taxon>
        <taxon>Oxalobacteraceae</taxon>
        <taxon>Solimicrobium</taxon>
    </lineage>
</organism>
<reference evidence="2 3" key="1">
    <citation type="submission" date="2018-02" db="EMBL/GenBank/DDBJ databases">
        <title>Solimicrobium silvestre gen. nov., sp. nov., isolated from alpine forest soil.</title>
        <authorList>
            <person name="Margesin R."/>
            <person name="Albuquerque L."/>
            <person name="Zhang D.-C."/>
            <person name="Froufe H.J.C."/>
            <person name="Severino R."/>
            <person name="Roxo I."/>
            <person name="Egas C."/>
            <person name="Da Costa M.S."/>
        </authorList>
    </citation>
    <scope>NUCLEOTIDE SEQUENCE [LARGE SCALE GENOMIC DNA]</scope>
    <source>
        <strain evidence="2 3">S20-91</strain>
    </source>
</reference>
<protein>
    <submittedName>
        <fullName evidence="2">Alpha/beta hydrolase family</fullName>
    </submittedName>
</protein>
<dbReference type="PANTHER" id="PTHR43798">
    <property type="entry name" value="MONOACYLGLYCEROL LIPASE"/>
    <property type="match status" value="1"/>
</dbReference>
<name>A0A2S9GX46_9BURK</name>
<dbReference type="RefSeq" id="WP_243405436.1">
    <property type="nucleotide sequence ID" value="NZ_PUGF01000014.1"/>
</dbReference>
<dbReference type="Pfam" id="PF12697">
    <property type="entry name" value="Abhydrolase_6"/>
    <property type="match status" value="1"/>
</dbReference>